<organism evidence="1 2">
    <name type="scientific">Streptomyces alboflavus</name>
    <dbReference type="NCBI Taxonomy" id="67267"/>
    <lineage>
        <taxon>Bacteria</taxon>
        <taxon>Bacillati</taxon>
        <taxon>Actinomycetota</taxon>
        <taxon>Actinomycetes</taxon>
        <taxon>Kitasatosporales</taxon>
        <taxon>Streptomycetaceae</taxon>
        <taxon>Streptomyces</taxon>
    </lineage>
</organism>
<evidence type="ECO:0000313" key="2">
    <source>
        <dbReference type="Proteomes" id="UP000195880"/>
    </source>
</evidence>
<sequence length="49" mass="5400">MVFPAAAGPVTISEGRVVVCWCRLRIIKVRTLVVRVSMAGVRTVTNAEW</sequence>
<dbReference type="Proteomes" id="UP000195880">
    <property type="component" value="Chromosome"/>
</dbReference>
<gene>
    <name evidence="1" type="ORF">SMD44_00039</name>
</gene>
<dbReference type="EMBL" id="CP021748">
    <property type="protein sequence ID" value="ARX80641.1"/>
    <property type="molecule type" value="Genomic_DNA"/>
</dbReference>
<keyword evidence="2" id="KW-1185">Reference proteome</keyword>
<dbReference type="AlphaFoldDB" id="A0A1Z1W2K4"/>
<protein>
    <submittedName>
        <fullName evidence="1">Uncharacterized protein</fullName>
    </submittedName>
</protein>
<dbReference type="KEGG" id="salf:SMD44_00039"/>
<reference evidence="1 2" key="1">
    <citation type="submission" date="2017-05" db="EMBL/GenBank/DDBJ databases">
        <title>Streptomyces alboflavus Genome sequencing and assembly.</title>
        <authorList>
            <person name="Wang Y."/>
            <person name="Du B."/>
            <person name="Ding Y."/>
            <person name="Liu H."/>
            <person name="Hou Q."/>
            <person name="Liu K."/>
            <person name="Wang C."/>
            <person name="Yao L."/>
        </authorList>
    </citation>
    <scope>NUCLEOTIDE SEQUENCE [LARGE SCALE GENOMIC DNA]</scope>
    <source>
        <strain evidence="1 2">MDJK44</strain>
    </source>
</reference>
<proteinExistence type="predicted"/>
<accession>A0A1Z1W2K4</accession>
<name>A0A1Z1W2K4_9ACTN</name>
<evidence type="ECO:0000313" key="1">
    <source>
        <dbReference type="EMBL" id="ARX80641.1"/>
    </source>
</evidence>